<keyword evidence="17" id="KW-1185">Reference proteome</keyword>
<organism evidence="16 17">
    <name type="scientific">Azospira inquinata</name>
    <dbReference type="NCBI Taxonomy" id="2785627"/>
    <lineage>
        <taxon>Bacteria</taxon>
        <taxon>Pseudomonadati</taxon>
        <taxon>Pseudomonadota</taxon>
        <taxon>Betaproteobacteria</taxon>
        <taxon>Rhodocyclales</taxon>
        <taxon>Rhodocyclaceae</taxon>
        <taxon>Azospira</taxon>
    </lineage>
</organism>
<keyword evidence="12 13" id="KW-0472">Membrane</keyword>
<dbReference type="Pfam" id="PF01618">
    <property type="entry name" value="MotA_ExbB"/>
    <property type="match status" value="1"/>
</dbReference>
<keyword evidence="16" id="KW-0282">Flagellum</keyword>
<dbReference type="InterPro" id="IPR000540">
    <property type="entry name" value="Flag_MotA_CS"/>
</dbReference>
<keyword evidence="11" id="KW-0406">Ion transport</keyword>
<evidence type="ECO:0000313" key="17">
    <source>
        <dbReference type="Proteomes" id="UP000683428"/>
    </source>
</evidence>
<evidence type="ECO:0000256" key="2">
    <source>
        <dbReference type="ARBA" id="ARBA00008038"/>
    </source>
</evidence>
<keyword evidence="7 13" id="KW-0812">Transmembrane</keyword>
<comment type="subcellular location">
    <subcellularLocation>
        <location evidence="1">Cell inner membrane</location>
        <topology evidence="1">Multi-pass membrane protein</topology>
    </subcellularLocation>
</comment>
<reference evidence="16" key="1">
    <citation type="submission" date="2020-11" db="EMBL/GenBank/DDBJ databases">
        <title>Azospira inquinata sp. nov.</title>
        <authorList>
            <person name="Moe W.M."/>
            <person name="Mikes M.C."/>
        </authorList>
    </citation>
    <scope>NUCLEOTIDE SEQUENCE</scope>
    <source>
        <strain evidence="16">Azo-3</strain>
    </source>
</reference>
<dbReference type="InterPro" id="IPR022522">
    <property type="entry name" value="Flagellar_motor_stator_MotA"/>
</dbReference>
<evidence type="ECO:0000256" key="10">
    <source>
        <dbReference type="ARBA" id="ARBA00022989"/>
    </source>
</evidence>
<evidence type="ECO:0000256" key="12">
    <source>
        <dbReference type="ARBA" id="ARBA00023136"/>
    </source>
</evidence>
<dbReference type="GO" id="GO:0071978">
    <property type="term" value="P:bacterial-type flagellum-dependent swarming motility"/>
    <property type="evidence" value="ECO:0007669"/>
    <property type="project" value="InterPro"/>
</dbReference>
<dbReference type="GO" id="GO:0006935">
    <property type="term" value="P:chemotaxis"/>
    <property type="evidence" value="ECO:0007669"/>
    <property type="project" value="UniProtKB-KW"/>
</dbReference>
<keyword evidence="4" id="KW-1003">Cell membrane</keyword>
<evidence type="ECO:0000259" key="14">
    <source>
        <dbReference type="Pfam" id="PF01618"/>
    </source>
</evidence>
<evidence type="ECO:0000256" key="7">
    <source>
        <dbReference type="ARBA" id="ARBA00022692"/>
    </source>
</evidence>
<evidence type="ECO:0000256" key="8">
    <source>
        <dbReference type="ARBA" id="ARBA00022779"/>
    </source>
</evidence>
<gene>
    <name evidence="16" type="primary">motA</name>
    <name evidence="16" type="ORF">Azoinq_10980</name>
</gene>
<protein>
    <submittedName>
        <fullName evidence="16">Flagellar motor stator protein MotA</fullName>
    </submittedName>
</protein>
<keyword evidence="10 13" id="KW-1133">Transmembrane helix</keyword>
<dbReference type="KEGG" id="aiq:Azoinq_10980"/>
<keyword evidence="5" id="KW-0145">Chemotaxis</keyword>
<evidence type="ECO:0000256" key="13">
    <source>
        <dbReference type="SAM" id="Phobius"/>
    </source>
</evidence>
<dbReference type="EMBL" id="CP064782">
    <property type="protein sequence ID" value="QWT48376.1"/>
    <property type="molecule type" value="Genomic_DNA"/>
</dbReference>
<dbReference type="PANTHER" id="PTHR30433">
    <property type="entry name" value="CHEMOTAXIS PROTEIN MOTA"/>
    <property type="match status" value="1"/>
</dbReference>
<evidence type="ECO:0000256" key="9">
    <source>
        <dbReference type="ARBA" id="ARBA00022781"/>
    </source>
</evidence>
<feature type="domain" description="Motility protein A N-terminal" evidence="15">
    <location>
        <begin position="4"/>
        <end position="93"/>
    </location>
</feature>
<proteinExistence type="inferred from homology"/>
<evidence type="ECO:0000259" key="15">
    <source>
        <dbReference type="Pfam" id="PF20560"/>
    </source>
</evidence>
<keyword evidence="3" id="KW-0813">Transport</keyword>
<dbReference type="InterPro" id="IPR047055">
    <property type="entry name" value="MotA-like"/>
</dbReference>
<keyword evidence="16" id="KW-0969">Cilium</keyword>
<evidence type="ECO:0000256" key="11">
    <source>
        <dbReference type="ARBA" id="ARBA00023065"/>
    </source>
</evidence>
<dbReference type="InterPro" id="IPR002898">
    <property type="entry name" value="MotA_ExbB_proton_chnl"/>
</dbReference>
<dbReference type="NCBIfam" id="TIGR03818">
    <property type="entry name" value="MotA1"/>
    <property type="match status" value="1"/>
</dbReference>
<sequence>MLVIVGYVIVIASVLGGFALAGGHLHALIQPNEAITIVGASLGAFVVSNPPKVIKATLKAVPAALKGSKGSKALYMDLLAMLYEILAKVRKEGLMSIEADVESPDQSPIFAKYPNIVSDHHVVEFLTDYLRMMVGGNLNAFEIENLMDNEIETHHHEAHQPAAAIAQVADAMPAVGIVACVMGVVHTMESVGIPPAELGKLIAAALVGTFLGILLSYGFVGPLATLIGQKAEEDGKIYQCMKVVLLASMSGYAPQVAIEFGRKVLVSVDRPSFSELEEDIKSRKNK</sequence>
<keyword evidence="6" id="KW-0997">Cell inner membrane</keyword>
<comment type="similarity">
    <text evidence="2">Belongs to the MotA family.</text>
</comment>
<keyword evidence="8" id="KW-0283">Flagellar rotation</keyword>
<feature type="transmembrane region" description="Helical" evidence="13">
    <location>
        <begin position="201"/>
        <end position="220"/>
    </location>
</feature>
<dbReference type="GO" id="GO:0005886">
    <property type="term" value="C:plasma membrane"/>
    <property type="evidence" value="ECO:0007669"/>
    <property type="project" value="UniProtKB-SubCell"/>
</dbReference>
<keyword evidence="16" id="KW-0966">Cell projection</keyword>
<dbReference type="GO" id="GO:1902600">
    <property type="term" value="P:proton transmembrane transport"/>
    <property type="evidence" value="ECO:0007669"/>
    <property type="project" value="UniProtKB-KW"/>
</dbReference>
<dbReference type="AlphaFoldDB" id="A0A975XU34"/>
<evidence type="ECO:0000256" key="4">
    <source>
        <dbReference type="ARBA" id="ARBA00022475"/>
    </source>
</evidence>
<evidence type="ECO:0000256" key="5">
    <source>
        <dbReference type="ARBA" id="ARBA00022500"/>
    </source>
</evidence>
<dbReference type="Proteomes" id="UP000683428">
    <property type="component" value="Chromosome"/>
</dbReference>
<evidence type="ECO:0000256" key="3">
    <source>
        <dbReference type="ARBA" id="ARBA00022448"/>
    </source>
</evidence>
<accession>A0A975XU34</accession>
<evidence type="ECO:0000256" key="6">
    <source>
        <dbReference type="ARBA" id="ARBA00022519"/>
    </source>
</evidence>
<dbReference type="PANTHER" id="PTHR30433:SF4">
    <property type="entry name" value="MOTILITY PROTEIN A"/>
    <property type="match status" value="1"/>
</dbReference>
<dbReference type="Pfam" id="PF20560">
    <property type="entry name" value="MotA_N"/>
    <property type="match status" value="1"/>
</dbReference>
<dbReference type="PROSITE" id="PS01307">
    <property type="entry name" value="MOTA"/>
    <property type="match status" value="1"/>
</dbReference>
<name>A0A975XU34_9RHOO</name>
<evidence type="ECO:0000313" key="16">
    <source>
        <dbReference type="EMBL" id="QWT48376.1"/>
    </source>
</evidence>
<dbReference type="RefSeq" id="WP_216129140.1">
    <property type="nucleotide sequence ID" value="NZ_CP064782.1"/>
</dbReference>
<evidence type="ECO:0000256" key="1">
    <source>
        <dbReference type="ARBA" id="ARBA00004429"/>
    </source>
</evidence>
<dbReference type="InterPro" id="IPR046786">
    <property type="entry name" value="MotA_N"/>
</dbReference>
<keyword evidence="9" id="KW-0375">Hydrogen ion transport</keyword>
<feature type="domain" description="MotA/TolQ/ExbB proton channel" evidence="14">
    <location>
        <begin position="125"/>
        <end position="233"/>
    </location>
</feature>